<evidence type="ECO:0000313" key="1">
    <source>
        <dbReference type="EnsemblMetazoa" id="GPPI012354-PA"/>
    </source>
</evidence>
<dbReference type="VEuPathDB" id="VectorBase:GPPI012354"/>
<organism evidence="1 2">
    <name type="scientific">Glossina palpalis gambiensis</name>
    <dbReference type="NCBI Taxonomy" id="67801"/>
    <lineage>
        <taxon>Eukaryota</taxon>
        <taxon>Metazoa</taxon>
        <taxon>Ecdysozoa</taxon>
        <taxon>Arthropoda</taxon>
        <taxon>Hexapoda</taxon>
        <taxon>Insecta</taxon>
        <taxon>Pterygota</taxon>
        <taxon>Neoptera</taxon>
        <taxon>Endopterygota</taxon>
        <taxon>Diptera</taxon>
        <taxon>Brachycera</taxon>
        <taxon>Muscomorpha</taxon>
        <taxon>Hippoboscoidea</taxon>
        <taxon>Glossinidae</taxon>
        <taxon>Glossina</taxon>
    </lineage>
</organism>
<dbReference type="EnsemblMetazoa" id="GPPI012354-RA">
    <property type="protein sequence ID" value="GPPI012354-PA"/>
    <property type="gene ID" value="GPPI012354"/>
</dbReference>
<name>A0A1B0AXV1_9MUSC</name>
<dbReference type="AlphaFoldDB" id="A0A1B0AXV1"/>
<reference evidence="2" key="1">
    <citation type="submission" date="2015-01" db="EMBL/GenBank/DDBJ databases">
        <authorList>
            <person name="Aksoy S."/>
            <person name="Warren W."/>
            <person name="Wilson R.K."/>
        </authorList>
    </citation>
    <scope>NUCLEOTIDE SEQUENCE [LARGE SCALE GENOMIC DNA]</scope>
    <source>
        <strain evidence="2">IAEA</strain>
    </source>
</reference>
<proteinExistence type="predicted"/>
<accession>A0A1B0AXV1</accession>
<evidence type="ECO:0000313" key="2">
    <source>
        <dbReference type="Proteomes" id="UP000092460"/>
    </source>
</evidence>
<reference evidence="1" key="2">
    <citation type="submission" date="2020-05" db="UniProtKB">
        <authorList>
            <consortium name="EnsemblMetazoa"/>
        </authorList>
    </citation>
    <scope>IDENTIFICATION</scope>
    <source>
        <strain evidence="1">IAEA</strain>
    </source>
</reference>
<sequence>MCSSNIQVKEFGRPFLAYTYIIYRTAAREEEKSGQGSSAYYTKSFTIYALLVALLHVIRLFDCLPVRLLANSLTRLPVRRQAKVKCLYLNGGSSDCSSKCLNEDPPPSGHIGYIPRQDIQNTYELNEYTSHHKIKQLI</sequence>
<protein>
    <submittedName>
        <fullName evidence="1">Uncharacterized protein</fullName>
    </submittedName>
</protein>
<dbReference type="Proteomes" id="UP000092460">
    <property type="component" value="Unassembled WGS sequence"/>
</dbReference>
<dbReference type="EMBL" id="JXJN01005425">
    <property type="status" value="NOT_ANNOTATED_CDS"/>
    <property type="molecule type" value="Genomic_DNA"/>
</dbReference>
<keyword evidence="2" id="KW-1185">Reference proteome</keyword>